<feature type="transmembrane region" description="Helical" evidence="1">
    <location>
        <begin position="69"/>
        <end position="90"/>
    </location>
</feature>
<keyword evidence="3" id="KW-1185">Reference proteome</keyword>
<organism evidence="2 3">
    <name type="scientific">Nocardia coubleae</name>
    <dbReference type="NCBI Taxonomy" id="356147"/>
    <lineage>
        <taxon>Bacteria</taxon>
        <taxon>Bacillati</taxon>
        <taxon>Actinomycetota</taxon>
        <taxon>Actinomycetes</taxon>
        <taxon>Mycobacteriales</taxon>
        <taxon>Nocardiaceae</taxon>
        <taxon>Nocardia</taxon>
    </lineage>
</organism>
<proteinExistence type="predicted"/>
<accession>A0A846WAN3</accession>
<sequence>MVMPMTTWLLRAIALGATVVALRVLLGFAMAALPTYGILWRAACLIVIVGAAIAWGARDARSADGTDLTVRWLLAGMVAGLGSGAVCWILDQIPSVELGDAGALFELTSAASFIMLLVFLPAMIGVGYGRARARRSAAKPQAAPEPVPAYAG</sequence>
<reference evidence="2 3" key="1">
    <citation type="submission" date="2020-04" db="EMBL/GenBank/DDBJ databases">
        <title>MicrobeNet Type strains.</title>
        <authorList>
            <person name="Nicholson A.C."/>
        </authorList>
    </citation>
    <scope>NUCLEOTIDE SEQUENCE [LARGE SCALE GENOMIC DNA]</scope>
    <source>
        <strain evidence="2 3">DSM 44960</strain>
    </source>
</reference>
<dbReference type="EMBL" id="JAAXOM010000005">
    <property type="protein sequence ID" value="NKX89756.1"/>
    <property type="molecule type" value="Genomic_DNA"/>
</dbReference>
<feature type="transmembrane region" description="Helical" evidence="1">
    <location>
        <begin position="12"/>
        <end position="32"/>
    </location>
</feature>
<comment type="caution">
    <text evidence="2">The sequence shown here is derived from an EMBL/GenBank/DDBJ whole genome shotgun (WGS) entry which is preliminary data.</text>
</comment>
<evidence type="ECO:0000313" key="3">
    <source>
        <dbReference type="Proteomes" id="UP000572007"/>
    </source>
</evidence>
<dbReference type="NCBIfam" id="NF037996">
    <property type="entry name" value="B-4DMT"/>
    <property type="match status" value="1"/>
</dbReference>
<keyword evidence="1" id="KW-0472">Membrane</keyword>
<feature type="transmembrane region" description="Helical" evidence="1">
    <location>
        <begin position="38"/>
        <end position="57"/>
    </location>
</feature>
<dbReference type="InterPro" id="IPR047958">
    <property type="entry name" value="B-4DMT-like"/>
</dbReference>
<evidence type="ECO:0000313" key="2">
    <source>
        <dbReference type="EMBL" id="NKX89756.1"/>
    </source>
</evidence>
<dbReference type="Proteomes" id="UP000572007">
    <property type="component" value="Unassembled WGS sequence"/>
</dbReference>
<gene>
    <name evidence="2" type="ORF">HGA10_20925</name>
</gene>
<keyword evidence="1" id="KW-0812">Transmembrane</keyword>
<name>A0A846WAN3_9NOCA</name>
<dbReference type="AlphaFoldDB" id="A0A846WAN3"/>
<keyword evidence="1" id="KW-1133">Transmembrane helix</keyword>
<feature type="transmembrane region" description="Helical" evidence="1">
    <location>
        <begin position="110"/>
        <end position="129"/>
    </location>
</feature>
<protein>
    <submittedName>
        <fullName evidence="2">B-4DMT family transporter</fullName>
    </submittedName>
</protein>
<evidence type="ECO:0000256" key="1">
    <source>
        <dbReference type="SAM" id="Phobius"/>
    </source>
</evidence>